<feature type="domain" description="Rieske" evidence="18">
    <location>
        <begin position="98"/>
        <end position="201"/>
    </location>
</feature>
<evidence type="ECO:0000256" key="10">
    <source>
        <dbReference type="ARBA" id="ARBA00023014"/>
    </source>
</evidence>
<evidence type="ECO:0000256" key="9">
    <source>
        <dbReference type="ARBA" id="ARBA00023004"/>
    </source>
</evidence>
<keyword evidence="11 17" id="KW-0472">Membrane</keyword>
<dbReference type="InterPro" id="IPR017941">
    <property type="entry name" value="Rieske_2Fe-2S"/>
</dbReference>
<reference evidence="20" key="1">
    <citation type="submission" date="2025-08" db="UniProtKB">
        <authorList>
            <consortium name="RefSeq"/>
        </authorList>
    </citation>
    <scope>IDENTIFICATION</scope>
    <source>
        <strain evidence="20">Mau12</strain>
        <tissue evidence="20">Whole Body</tissue>
    </source>
</reference>
<comment type="catalytic activity">
    <reaction evidence="15">
        <text>cholesterol + NADH + O2 + H(+) = 7-dehydrocholesterol + NAD(+) + 2 H2O</text>
        <dbReference type="Rhea" id="RHEA:51644"/>
        <dbReference type="ChEBI" id="CHEBI:15377"/>
        <dbReference type="ChEBI" id="CHEBI:15378"/>
        <dbReference type="ChEBI" id="CHEBI:15379"/>
        <dbReference type="ChEBI" id="CHEBI:16113"/>
        <dbReference type="ChEBI" id="CHEBI:17759"/>
        <dbReference type="ChEBI" id="CHEBI:57540"/>
        <dbReference type="ChEBI" id="CHEBI:57945"/>
        <dbReference type="EC" id="1.14.19.21"/>
    </reaction>
    <physiologicalReaction direction="left-to-right" evidence="15">
        <dbReference type="Rhea" id="RHEA:51645"/>
    </physiologicalReaction>
</comment>
<comment type="subcellular location">
    <subcellularLocation>
        <location evidence="2">Membrane</location>
    </subcellularLocation>
</comment>
<comment type="catalytic activity">
    <reaction evidence="16">
        <text>cholesterol + NADPH + O2 + H(+) = 7-dehydrocholesterol + NADP(+) + 2 H2O</text>
        <dbReference type="Rhea" id="RHEA:45024"/>
        <dbReference type="ChEBI" id="CHEBI:15377"/>
        <dbReference type="ChEBI" id="CHEBI:15378"/>
        <dbReference type="ChEBI" id="CHEBI:15379"/>
        <dbReference type="ChEBI" id="CHEBI:16113"/>
        <dbReference type="ChEBI" id="CHEBI:17759"/>
        <dbReference type="ChEBI" id="CHEBI:57783"/>
        <dbReference type="ChEBI" id="CHEBI:58349"/>
        <dbReference type="EC" id="1.14.19.21"/>
    </reaction>
    <physiologicalReaction direction="left-to-right" evidence="16">
        <dbReference type="Rhea" id="RHEA:45025"/>
    </physiologicalReaction>
</comment>
<comment type="pathway">
    <text evidence="3">Hormone biosynthesis.</text>
</comment>
<evidence type="ECO:0000313" key="20">
    <source>
        <dbReference type="RefSeq" id="XP_033158429.1"/>
    </source>
</evidence>
<keyword evidence="8" id="KW-0560">Oxidoreductase</keyword>
<evidence type="ECO:0000256" key="14">
    <source>
        <dbReference type="ARBA" id="ARBA00026095"/>
    </source>
</evidence>
<evidence type="ECO:0000256" key="16">
    <source>
        <dbReference type="ARBA" id="ARBA00049548"/>
    </source>
</evidence>
<evidence type="ECO:0000256" key="1">
    <source>
        <dbReference type="ARBA" id="ARBA00001962"/>
    </source>
</evidence>
<sequence>MASYSLFWMLLLKNNWKLISNDFVIYLWTLAVTLIRIYWIFFVPLVWKKDLDNEKCSFLRKTENAVGYNPKRDTINRLRKFKIQKIIELPPPYPNGWYGILKSSQLKAGEATCVSCLGEDLVIFRTKKNIVFILDAYCPHLGANLGIGGSVADDCVICPFHQWKFRGTDGLCINIPYSTSVPKGSKVKKWISQEVDGFIFIWYHAEQTELPWDLRVPMGEIDDAFVYHGHNEFYINCHIQEIPENGADIAHFNAIHKKNFINGSWVQKKRLFGLGSHHWKARWSPLVGKLKYLAEVNLNHYFKLFGKFDCFRMEVSGKQIGPSIVCLEVNSYTFGKIKVVQYITPIEPLLQKVVHEFYGPRWIAPLMKIFIYGESLMFERDISIWNHKVFHRNPILAKEDASIKKFRLWFSQFYSSNSKLYSEATNIVFFGILYWKFLRTQIVSRTSVALRLTAKWIWC</sequence>
<evidence type="ECO:0000256" key="6">
    <source>
        <dbReference type="ARBA" id="ARBA00022723"/>
    </source>
</evidence>
<dbReference type="PROSITE" id="PS51296">
    <property type="entry name" value="RIESKE"/>
    <property type="match status" value="1"/>
</dbReference>
<evidence type="ECO:0000256" key="13">
    <source>
        <dbReference type="ARBA" id="ARBA00025729"/>
    </source>
</evidence>
<comment type="pathway">
    <text evidence="12">Steroid hormone biosynthesis; dafachronic acid biosynthesis.</text>
</comment>
<evidence type="ECO:0000256" key="3">
    <source>
        <dbReference type="ARBA" id="ARBA00004972"/>
    </source>
</evidence>
<evidence type="ECO:0000256" key="2">
    <source>
        <dbReference type="ARBA" id="ARBA00004370"/>
    </source>
</evidence>
<dbReference type="InterPro" id="IPR036922">
    <property type="entry name" value="Rieske_2Fe-2S_sf"/>
</dbReference>
<evidence type="ECO:0000256" key="11">
    <source>
        <dbReference type="ARBA" id="ARBA00023136"/>
    </source>
</evidence>
<organism evidence="19 20">
    <name type="scientific">Drosophila mauritiana</name>
    <name type="common">Fruit fly</name>
    <dbReference type="NCBI Taxonomy" id="7226"/>
    <lineage>
        <taxon>Eukaryota</taxon>
        <taxon>Metazoa</taxon>
        <taxon>Ecdysozoa</taxon>
        <taxon>Arthropoda</taxon>
        <taxon>Hexapoda</taxon>
        <taxon>Insecta</taxon>
        <taxon>Pterygota</taxon>
        <taxon>Neoptera</taxon>
        <taxon>Endopterygota</taxon>
        <taxon>Diptera</taxon>
        <taxon>Brachycera</taxon>
        <taxon>Muscomorpha</taxon>
        <taxon>Ephydroidea</taxon>
        <taxon>Drosophilidae</taxon>
        <taxon>Drosophila</taxon>
        <taxon>Sophophora</taxon>
    </lineage>
</organism>
<dbReference type="SUPFAM" id="SSF50022">
    <property type="entry name" value="ISP domain"/>
    <property type="match status" value="1"/>
</dbReference>
<proteinExistence type="inferred from homology"/>
<evidence type="ECO:0000256" key="8">
    <source>
        <dbReference type="ARBA" id="ARBA00023002"/>
    </source>
</evidence>
<evidence type="ECO:0000313" key="19">
    <source>
        <dbReference type="Proteomes" id="UP000515162"/>
    </source>
</evidence>
<keyword evidence="6" id="KW-0479">Metal-binding</keyword>
<dbReference type="PANTHER" id="PTHR21266">
    <property type="entry name" value="IRON-SULFUR DOMAIN CONTAINING PROTEIN"/>
    <property type="match status" value="1"/>
</dbReference>
<evidence type="ECO:0000256" key="17">
    <source>
        <dbReference type="SAM" id="Phobius"/>
    </source>
</evidence>
<dbReference type="GO" id="GO:0008203">
    <property type="term" value="P:cholesterol metabolic process"/>
    <property type="evidence" value="ECO:0007669"/>
    <property type="project" value="InterPro"/>
</dbReference>
<dbReference type="Gene3D" id="2.102.10.10">
    <property type="entry name" value="Rieske [2Fe-2S] iron-sulphur domain"/>
    <property type="match status" value="1"/>
</dbReference>
<keyword evidence="7 17" id="KW-1133">Transmembrane helix</keyword>
<evidence type="ECO:0000259" key="18">
    <source>
        <dbReference type="PROSITE" id="PS51296"/>
    </source>
</evidence>
<dbReference type="GO" id="GO:0005737">
    <property type="term" value="C:cytoplasm"/>
    <property type="evidence" value="ECO:0007669"/>
    <property type="project" value="TreeGrafter"/>
</dbReference>
<keyword evidence="9" id="KW-0408">Iron</keyword>
<feature type="transmembrane region" description="Helical" evidence="17">
    <location>
        <begin position="23"/>
        <end position="47"/>
    </location>
</feature>
<evidence type="ECO:0000256" key="12">
    <source>
        <dbReference type="ARBA" id="ARBA00025712"/>
    </source>
</evidence>
<keyword evidence="5" id="KW-0001">2Fe-2S</keyword>
<dbReference type="GO" id="GO:0016020">
    <property type="term" value="C:membrane"/>
    <property type="evidence" value="ECO:0007669"/>
    <property type="project" value="UniProtKB-SubCell"/>
</dbReference>
<dbReference type="CDD" id="cd03469">
    <property type="entry name" value="Rieske_RO_Alpha_N"/>
    <property type="match status" value="1"/>
</dbReference>
<dbReference type="Pfam" id="PF00355">
    <property type="entry name" value="Rieske"/>
    <property type="match status" value="1"/>
</dbReference>
<evidence type="ECO:0000256" key="15">
    <source>
        <dbReference type="ARBA" id="ARBA00047853"/>
    </source>
</evidence>
<dbReference type="EC" id="1.14.19.21" evidence="14"/>
<gene>
    <name evidence="20" type="primary">LOC117139879</name>
</gene>
<dbReference type="UniPathway" id="UPA01020"/>
<keyword evidence="19" id="KW-1185">Reference proteome</keyword>
<dbReference type="PANTHER" id="PTHR21266:SF32">
    <property type="entry name" value="CHOLESTEROL 7-DESATURASE NVD"/>
    <property type="match status" value="1"/>
</dbReference>
<dbReference type="InterPro" id="IPR050584">
    <property type="entry name" value="Cholesterol_7-desaturase"/>
</dbReference>
<dbReference type="SUPFAM" id="SSF55961">
    <property type="entry name" value="Bet v1-like"/>
    <property type="match status" value="1"/>
</dbReference>
<keyword evidence="4 17" id="KW-0812">Transmembrane</keyword>
<comment type="cofactor">
    <cofactor evidence="1">
        <name>Fe cation</name>
        <dbReference type="ChEBI" id="CHEBI:24875"/>
    </cofactor>
</comment>
<dbReference type="AlphaFoldDB" id="A0A6P8K1M0"/>
<dbReference type="GeneID" id="117139879"/>
<evidence type="ECO:0000256" key="7">
    <source>
        <dbReference type="ARBA" id="ARBA00022989"/>
    </source>
</evidence>
<dbReference type="Gene3D" id="3.90.380.10">
    <property type="entry name" value="Naphthalene 1,2-dioxygenase Alpha Subunit, Chain A, domain 1"/>
    <property type="match status" value="1"/>
</dbReference>
<keyword evidence="10" id="KW-0411">Iron-sulfur</keyword>
<dbReference type="GO" id="GO:0046872">
    <property type="term" value="F:metal ion binding"/>
    <property type="evidence" value="ECO:0007669"/>
    <property type="project" value="UniProtKB-KW"/>
</dbReference>
<dbReference type="InterPro" id="IPR045605">
    <property type="entry name" value="KshA-like_C"/>
</dbReference>
<dbReference type="CTD" id="5740633"/>
<dbReference type="GO" id="GO:0051537">
    <property type="term" value="F:2 iron, 2 sulfur cluster binding"/>
    <property type="evidence" value="ECO:0007669"/>
    <property type="project" value="UniProtKB-KW"/>
</dbReference>
<dbReference type="RefSeq" id="XP_033158429.1">
    <property type="nucleotide sequence ID" value="XM_033302538.1"/>
</dbReference>
<accession>A0A6P8K1M0</accession>
<dbReference type="Pfam" id="PF19298">
    <property type="entry name" value="KshA_C"/>
    <property type="match status" value="1"/>
</dbReference>
<dbReference type="GO" id="GO:0170056">
    <property type="term" value="F:cholesterol 7-desaturase [NAD(P)H] activity"/>
    <property type="evidence" value="ECO:0007669"/>
    <property type="project" value="UniProtKB-EC"/>
</dbReference>
<protein>
    <recommendedName>
        <fullName evidence="14">cholesterol 7-desaturase</fullName>
        <ecNumber evidence="14">1.14.19.21</ecNumber>
    </recommendedName>
</protein>
<comment type="similarity">
    <text evidence="13">Belongs to the cholesterol 7-desaturase family.</text>
</comment>
<dbReference type="Proteomes" id="UP000515162">
    <property type="component" value="Chromosome 3L"/>
</dbReference>
<evidence type="ECO:0000256" key="5">
    <source>
        <dbReference type="ARBA" id="ARBA00022714"/>
    </source>
</evidence>
<evidence type="ECO:0000256" key="4">
    <source>
        <dbReference type="ARBA" id="ARBA00022692"/>
    </source>
</evidence>
<name>A0A6P8K1M0_DROMA</name>